<dbReference type="EMBL" id="JABSTU010000004">
    <property type="protein sequence ID" value="KAH8033642.1"/>
    <property type="molecule type" value="Genomic_DNA"/>
</dbReference>
<organism evidence="2 3">
    <name type="scientific">Rhipicephalus microplus</name>
    <name type="common">Cattle tick</name>
    <name type="synonym">Boophilus microplus</name>
    <dbReference type="NCBI Taxonomy" id="6941"/>
    <lineage>
        <taxon>Eukaryota</taxon>
        <taxon>Metazoa</taxon>
        <taxon>Ecdysozoa</taxon>
        <taxon>Arthropoda</taxon>
        <taxon>Chelicerata</taxon>
        <taxon>Arachnida</taxon>
        <taxon>Acari</taxon>
        <taxon>Parasitiformes</taxon>
        <taxon>Ixodida</taxon>
        <taxon>Ixodoidea</taxon>
        <taxon>Ixodidae</taxon>
        <taxon>Rhipicephalinae</taxon>
        <taxon>Rhipicephalus</taxon>
        <taxon>Boophilus</taxon>
    </lineage>
</organism>
<proteinExistence type="predicted"/>
<name>A0A9J6EH62_RHIMP</name>
<evidence type="ECO:0008006" key="4">
    <source>
        <dbReference type="Google" id="ProtNLM"/>
    </source>
</evidence>
<dbReference type="VEuPathDB" id="VectorBase:LOC119182069"/>
<reference evidence="2" key="1">
    <citation type="journal article" date="2020" name="Cell">
        <title>Large-Scale Comparative Analyses of Tick Genomes Elucidate Their Genetic Diversity and Vector Capacities.</title>
        <authorList>
            <consortium name="Tick Genome and Microbiome Consortium (TIGMIC)"/>
            <person name="Jia N."/>
            <person name="Wang J."/>
            <person name="Shi W."/>
            <person name="Du L."/>
            <person name="Sun Y."/>
            <person name="Zhan W."/>
            <person name="Jiang J.F."/>
            <person name="Wang Q."/>
            <person name="Zhang B."/>
            <person name="Ji P."/>
            <person name="Bell-Sakyi L."/>
            <person name="Cui X.M."/>
            <person name="Yuan T.T."/>
            <person name="Jiang B.G."/>
            <person name="Yang W.F."/>
            <person name="Lam T.T."/>
            <person name="Chang Q.C."/>
            <person name="Ding S.J."/>
            <person name="Wang X.J."/>
            <person name="Zhu J.G."/>
            <person name="Ruan X.D."/>
            <person name="Zhao L."/>
            <person name="Wei J.T."/>
            <person name="Ye R.Z."/>
            <person name="Que T.C."/>
            <person name="Du C.H."/>
            <person name="Zhou Y.H."/>
            <person name="Cheng J.X."/>
            <person name="Dai P.F."/>
            <person name="Guo W.B."/>
            <person name="Han X.H."/>
            <person name="Huang E.J."/>
            <person name="Li L.F."/>
            <person name="Wei W."/>
            <person name="Gao Y.C."/>
            <person name="Liu J.Z."/>
            <person name="Shao H.Z."/>
            <person name="Wang X."/>
            <person name="Wang C.C."/>
            <person name="Yang T.C."/>
            <person name="Huo Q.B."/>
            <person name="Li W."/>
            <person name="Chen H.Y."/>
            <person name="Chen S.E."/>
            <person name="Zhou L.G."/>
            <person name="Ni X.B."/>
            <person name="Tian J.H."/>
            <person name="Sheng Y."/>
            <person name="Liu T."/>
            <person name="Pan Y.S."/>
            <person name="Xia L.Y."/>
            <person name="Li J."/>
            <person name="Zhao F."/>
            <person name="Cao W.C."/>
        </authorList>
    </citation>
    <scope>NUCLEOTIDE SEQUENCE</scope>
    <source>
        <strain evidence="2">Rmic-2018</strain>
    </source>
</reference>
<evidence type="ECO:0000256" key="1">
    <source>
        <dbReference type="SAM" id="MobiDB-lite"/>
    </source>
</evidence>
<protein>
    <recommendedName>
        <fullName evidence="4">Enspm-3 dr</fullName>
    </recommendedName>
</protein>
<dbReference type="PANTHER" id="PTHR31912:SF34">
    <property type="entry name" value="NOTOCHORD-RELATED PROTEIN"/>
    <property type="match status" value="1"/>
</dbReference>
<accession>A0A9J6EH62</accession>
<reference evidence="2" key="2">
    <citation type="submission" date="2021-09" db="EMBL/GenBank/DDBJ databases">
        <authorList>
            <person name="Jia N."/>
            <person name="Wang J."/>
            <person name="Shi W."/>
            <person name="Du L."/>
            <person name="Sun Y."/>
            <person name="Zhan W."/>
            <person name="Jiang J."/>
            <person name="Wang Q."/>
            <person name="Zhang B."/>
            <person name="Ji P."/>
            <person name="Sakyi L.B."/>
            <person name="Cui X."/>
            <person name="Yuan T."/>
            <person name="Jiang B."/>
            <person name="Yang W."/>
            <person name="Lam T.T.-Y."/>
            <person name="Chang Q."/>
            <person name="Ding S."/>
            <person name="Wang X."/>
            <person name="Zhu J."/>
            <person name="Ruan X."/>
            <person name="Zhao L."/>
            <person name="Wei J."/>
            <person name="Que T."/>
            <person name="Du C."/>
            <person name="Cheng J."/>
            <person name="Dai P."/>
            <person name="Han X."/>
            <person name="Huang E."/>
            <person name="Gao Y."/>
            <person name="Liu J."/>
            <person name="Shao H."/>
            <person name="Ye R."/>
            <person name="Li L."/>
            <person name="Wei W."/>
            <person name="Wang X."/>
            <person name="Wang C."/>
            <person name="Huo Q."/>
            <person name="Li W."/>
            <person name="Guo W."/>
            <person name="Chen H."/>
            <person name="Chen S."/>
            <person name="Zhou L."/>
            <person name="Zhou L."/>
            <person name="Ni X."/>
            <person name="Tian J."/>
            <person name="Zhou Y."/>
            <person name="Sheng Y."/>
            <person name="Liu T."/>
            <person name="Pan Y."/>
            <person name="Xia L."/>
            <person name="Li J."/>
            <person name="Zhao F."/>
            <person name="Cao W."/>
        </authorList>
    </citation>
    <scope>NUCLEOTIDE SEQUENCE</scope>
    <source>
        <strain evidence="2">Rmic-2018</strain>
        <tissue evidence="2">Larvae</tissue>
    </source>
</reference>
<evidence type="ECO:0000313" key="3">
    <source>
        <dbReference type="Proteomes" id="UP000821866"/>
    </source>
</evidence>
<sequence length="825" mass="93897">MEVRNCPRCPFFSAQFIKVVNHIGVVHSVEPNFSVFCGIDGCSSTYKKFSSYKSHLYRRHRTLLEDTGSSLKHRSHGGTSNADRPDGMGNESFHQQEAGPGPLESDSVGTRNEEPVNDSAKPGTSKRKADFQCFLEEAKSALWRFFFSATEHHNLSHTAVEKLFSELQLVFELVLKAYANEIAHAVKTLGADRELDLLLSCSFIPDLFKGLDKKRAREKYAKETFPFVAPEEQVLGQGATYHYVPLPKLLHVLCNIPDIGAHLKTPEPDNQTPSVYRDYTDGMLYREHLRSVIPQSCAYTVIILFYTDEIEVVNPLGAKRGTHKLLAVYCCLLNLHARYRSKLESIYLVMLVRYAYVKTYGLTPVLQPLLTDLNHLFDEGLTIDLEGITTNVGVLLFGFSGDNLSMHRLGGFTCSFSNGRVCRFCMVSTKQLSLQTSESLCKVRTTDRHKLHLQAISVNGAANKRLYGVNESSVLLQLPYADVTRQLPPDLMHDVLEGGAECVLRHILNALLSAGLLLRSDLDRVCRFEYGPNDNKNKAVEINVAFLTSKAALKGTASSKWCLLRFLPLIFGDMIPQENEDWELLLQYRQIVDIIFAPEIPAERLAYLDVLVQSFLTDFAARYGPSAVTPKLHYMVHYGRFVREVGPLKYFWAMRFEAKHQYFKKMAACVKNFKNLTFTLSKRHQLRQSFELHGFELYEGLSTTQSRLADWGMLPDCAKKVLPRTVHEVQSARLERRKYRCGSVLVSCKEESLEFYEIQSLLIASGQLYILTSALNIDHFDRHKYCYCVKKSLQKELHRATAEKFEYCLLDLYSNQFIVPKWEVL</sequence>
<dbReference type="Proteomes" id="UP000821866">
    <property type="component" value="Chromosome 2"/>
</dbReference>
<gene>
    <name evidence="2" type="ORF">HPB51_014923</name>
</gene>
<keyword evidence="3" id="KW-1185">Reference proteome</keyword>
<feature type="region of interest" description="Disordered" evidence="1">
    <location>
        <begin position="67"/>
        <end position="125"/>
    </location>
</feature>
<comment type="caution">
    <text evidence="2">The sequence shown here is derived from an EMBL/GenBank/DDBJ whole genome shotgun (WGS) entry which is preliminary data.</text>
</comment>
<dbReference type="AlphaFoldDB" id="A0A9J6EH62"/>
<evidence type="ECO:0000313" key="2">
    <source>
        <dbReference type="EMBL" id="KAH8033642.1"/>
    </source>
</evidence>
<dbReference type="PANTHER" id="PTHR31912">
    <property type="entry name" value="IP13529P"/>
    <property type="match status" value="1"/>
</dbReference>